<sequence length="74" mass="8444">MASPGLVQKSEEEWRAILSPEQFRILRLKGTEWMLMESEWRSPVQPAVGTWVMSSKVRDSEHPQMSAIASIAFP</sequence>
<evidence type="ECO:0000313" key="2">
    <source>
        <dbReference type="Proteomes" id="UP000636800"/>
    </source>
</evidence>
<reference evidence="1 2" key="1">
    <citation type="journal article" date="2020" name="Nat. Food">
        <title>A phased Vanilla planifolia genome enables genetic improvement of flavour and production.</title>
        <authorList>
            <person name="Hasing T."/>
            <person name="Tang H."/>
            <person name="Brym M."/>
            <person name="Khazi F."/>
            <person name="Huang T."/>
            <person name="Chambers A.H."/>
        </authorList>
    </citation>
    <scope>NUCLEOTIDE SEQUENCE [LARGE SCALE GENOMIC DNA]</scope>
    <source>
        <tissue evidence="1">Leaf</tissue>
    </source>
</reference>
<dbReference type="Proteomes" id="UP000636800">
    <property type="component" value="Chromosome 1"/>
</dbReference>
<gene>
    <name evidence="1" type="ORF">HPP92_000390</name>
</gene>
<name>A0A835VCJ8_VANPL</name>
<keyword evidence="2" id="KW-1185">Reference proteome</keyword>
<proteinExistence type="predicted"/>
<accession>A0A835VCJ8</accession>
<comment type="caution">
    <text evidence="1">The sequence shown here is derived from an EMBL/GenBank/DDBJ whole genome shotgun (WGS) entry which is preliminary data.</text>
</comment>
<dbReference type="Gene3D" id="2.170.150.20">
    <property type="entry name" value="Peptide methionine sulfoxide reductase"/>
    <property type="match status" value="1"/>
</dbReference>
<dbReference type="EMBL" id="JADCNL010000001">
    <property type="protein sequence ID" value="KAG0495699.1"/>
    <property type="molecule type" value="Genomic_DNA"/>
</dbReference>
<organism evidence="1 2">
    <name type="scientific">Vanilla planifolia</name>
    <name type="common">Vanilla</name>
    <dbReference type="NCBI Taxonomy" id="51239"/>
    <lineage>
        <taxon>Eukaryota</taxon>
        <taxon>Viridiplantae</taxon>
        <taxon>Streptophyta</taxon>
        <taxon>Embryophyta</taxon>
        <taxon>Tracheophyta</taxon>
        <taxon>Spermatophyta</taxon>
        <taxon>Magnoliopsida</taxon>
        <taxon>Liliopsida</taxon>
        <taxon>Asparagales</taxon>
        <taxon>Orchidaceae</taxon>
        <taxon>Vanilloideae</taxon>
        <taxon>Vanilleae</taxon>
        <taxon>Vanilla</taxon>
    </lineage>
</organism>
<protein>
    <recommendedName>
        <fullName evidence="3">Peptide-methionine (R)-S-oxide reductase</fullName>
    </recommendedName>
</protein>
<dbReference type="AlphaFoldDB" id="A0A835VCJ8"/>
<evidence type="ECO:0008006" key="3">
    <source>
        <dbReference type="Google" id="ProtNLM"/>
    </source>
</evidence>
<dbReference type="OrthoDB" id="432292at2759"/>
<evidence type="ECO:0000313" key="1">
    <source>
        <dbReference type="EMBL" id="KAG0495699.1"/>
    </source>
</evidence>